<keyword evidence="2" id="KW-1185">Reference proteome</keyword>
<evidence type="ECO:0000313" key="1">
    <source>
        <dbReference type="EMBL" id="MCR6547002.1"/>
    </source>
</evidence>
<sequence>MKKLQEISCLASSMSSEFSLITAKINIHLDGIENLQKSLTGLEDQLHEMIQSDDFPAASRRQKTQ</sequence>
<accession>A0ABT1Y802</accession>
<protein>
    <submittedName>
        <fullName evidence="1">Uncharacterized protein</fullName>
    </submittedName>
</protein>
<dbReference type="EMBL" id="JANPWE010000015">
    <property type="protein sequence ID" value="MCR6547002.1"/>
    <property type="molecule type" value="Genomic_DNA"/>
</dbReference>
<gene>
    <name evidence="1" type="ORF">NVS47_16050</name>
</gene>
<reference evidence="1 2" key="1">
    <citation type="submission" date="2022-08" db="EMBL/GenBank/DDBJ databases">
        <title>Proteogenomics of the novel Dehalobacterium formicoaceticum strain EZ94 highlights a key role of methyltransferases during anaerobic dichloromethane degradation.</title>
        <authorList>
            <person name="Wasmund K."/>
        </authorList>
    </citation>
    <scope>NUCLEOTIDE SEQUENCE [LARGE SCALE GENOMIC DNA]</scope>
    <source>
        <strain evidence="1 2">EZ94</strain>
    </source>
</reference>
<dbReference type="Proteomes" id="UP001524944">
    <property type="component" value="Unassembled WGS sequence"/>
</dbReference>
<proteinExistence type="predicted"/>
<name>A0ABT1Y802_9FIRM</name>
<organism evidence="1 2">
    <name type="scientific">Dehalobacterium formicoaceticum</name>
    <dbReference type="NCBI Taxonomy" id="51515"/>
    <lineage>
        <taxon>Bacteria</taxon>
        <taxon>Bacillati</taxon>
        <taxon>Bacillota</taxon>
        <taxon>Clostridia</taxon>
        <taxon>Eubacteriales</taxon>
        <taxon>Peptococcaceae</taxon>
        <taxon>Dehalobacterium</taxon>
    </lineage>
</organism>
<evidence type="ECO:0000313" key="2">
    <source>
        <dbReference type="Proteomes" id="UP001524944"/>
    </source>
</evidence>
<dbReference type="RefSeq" id="WP_089611931.1">
    <property type="nucleotide sequence ID" value="NZ_CP022121.1"/>
</dbReference>
<comment type="caution">
    <text evidence="1">The sequence shown here is derived from an EMBL/GenBank/DDBJ whole genome shotgun (WGS) entry which is preliminary data.</text>
</comment>